<sequence>QFDLALAMLWEVHQRNAQRPNLEKALGMATDELIKRYEAKGDYRTVRRLLQRLAARFPDQSVVTARSDDFRRKASELLDEARAAMQNGDLREAARLTRQQQYIWPNLRGAKELAESLHRRHSRVVVGVCMRTVDTMPGRLSDRAARRSSRLLYRTLAEFVGPGVEGGRYDCPVGTMNIEAMERRLSIEIRSEVRWSSGESTLTVYDVSRRLIAMADLGDSAYRVDWAELLAGLTVGNVNRVDVQLQRAHVRPDALLQTILLPYTTPGSTSETTLSNGPYVAVSRSDDETVYLPNPQYFAAEEGQPVEIVERHYREGAEAIRALKRGHIHLLARVNPWGLDVVREDADLVIAPYGVPLVHCLIPNMRKPLTSRRTFRRALVYGINRKAILDQLTGGAEL</sequence>
<dbReference type="Gene3D" id="3.10.105.10">
    <property type="entry name" value="Dipeptide-binding Protein, Domain 3"/>
    <property type="match status" value="1"/>
</dbReference>
<feature type="domain" description="Solute-binding protein family 5" evidence="1">
    <location>
        <begin position="185"/>
        <end position="395"/>
    </location>
</feature>
<feature type="non-terminal residue" evidence="2">
    <location>
        <position position="398"/>
    </location>
</feature>
<dbReference type="Gene3D" id="3.90.76.10">
    <property type="entry name" value="Dipeptide-binding Protein, Domain 1"/>
    <property type="match status" value="1"/>
</dbReference>
<organism evidence="2">
    <name type="scientific">marine sediment metagenome</name>
    <dbReference type="NCBI Taxonomy" id="412755"/>
    <lineage>
        <taxon>unclassified sequences</taxon>
        <taxon>metagenomes</taxon>
        <taxon>ecological metagenomes</taxon>
    </lineage>
</organism>
<dbReference type="PANTHER" id="PTHR30290">
    <property type="entry name" value="PERIPLASMIC BINDING COMPONENT OF ABC TRANSPORTER"/>
    <property type="match status" value="1"/>
</dbReference>
<dbReference type="EMBL" id="LAZR01054537">
    <property type="protein sequence ID" value="KKK78331.1"/>
    <property type="molecule type" value="Genomic_DNA"/>
</dbReference>
<dbReference type="GO" id="GO:1904680">
    <property type="term" value="F:peptide transmembrane transporter activity"/>
    <property type="evidence" value="ECO:0007669"/>
    <property type="project" value="TreeGrafter"/>
</dbReference>
<dbReference type="Pfam" id="PF00496">
    <property type="entry name" value="SBP_bac_5"/>
    <property type="match status" value="1"/>
</dbReference>
<name>A0A0F9B185_9ZZZZ</name>
<feature type="non-terminal residue" evidence="2">
    <location>
        <position position="1"/>
    </location>
</feature>
<reference evidence="2" key="1">
    <citation type="journal article" date="2015" name="Nature">
        <title>Complex archaea that bridge the gap between prokaryotes and eukaryotes.</title>
        <authorList>
            <person name="Spang A."/>
            <person name="Saw J.H."/>
            <person name="Jorgensen S.L."/>
            <person name="Zaremba-Niedzwiedzka K."/>
            <person name="Martijn J."/>
            <person name="Lind A.E."/>
            <person name="van Eijk R."/>
            <person name="Schleper C."/>
            <person name="Guy L."/>
            <person name="Ettema T.J."/>
        </authorList>
    </citation>
    <scope>NUCLEOTIDE SEQUENCE</scope>
</reference>
<evidence type="ECO:0000259" key="1">
    <source>
        <dbReference type="Pfam" id="PF00496"/>
    </source>
</evidence>
<dbReference type="AlphaFoldDB" id="A0A0F9B185"/>
<evidence type="ECO:0000313" key="2">
    <source>
        <dbReference type="EMBL" id="KKK78331.1"/>
    </source>
</evidence>
<comment type="caution">
    <text evidence="2">The sequence shown here is derived from an EMBL/GenBank/DDBJ whole genome shotgun (WGS) entry which is preliminary data.</text>
</comment>
<dbReference type="GO" id="GO:0015833">
    <property type="term" value="P:peptide transport"/>
    <property type="evidence" value="ECO:0007669"/>
    <property type="project" value="TreeGrafter"/>
</dbReference>
<dbReference type="SUPFAM" id="SSF53850">
    <property type="entry name" value="Periplasmic binding protein-like II"/>
    <property type="match status" value="1"/>
</dbReference>
<accession>A0A0F9B185</accession>
<proteinExistence type="predicted"/>
<dbReference type="InterPro" id="IPR000914">
    <property type="entry name" value="SBP_5_dom"/>
</dbReference>
<dbReference type="InterPro" id="IPR039424">
    <property type="entry name" value="SBP_5"/>
</dbReference>
<protein>
    <recommendedName>
        <fullName evidence="1">Solute-binding protein family 5 domain-containing protein</fullName>
    </recommendedName>
</protein>
<gene>
    <name evidence="2" type="ORF">LCGC14_2844640</name>
</gene>
<dbReference type="Gene3D" id="3.40.190.10">
    <property type="entry name" value="Periplasmic binding protein-like II"/>
    <property type="match status" value="1"/>
</dbReference>